<sequence length="526" mass="58795">MSSTFTQKLAVLAEPGNRHLLRDIRRGIEKESLRMDGEGRLAQTPHPEAFGSPLTHPSITTDFSEALLEFITPVSTSIADTLNELDDIHRFVSQNLGGEALWNASMPCRLGSDDDAIPVAQYGSSHSATMKTRYRLGLGHRYGRKMQTIAGIHYNFSLPESLWDVLHRSEVAQHGRNGSADKDYVTENYFALIRNFRRYSWLLVYAFGAAPAVSSCFVNGQAHSLEALGDYTLYARHATSLRMGDLGYQSNAQKNLHICYNHLDYYVDTLCRAITTSHSDYEDFPADEQLSTGLLQIENEFYSPIRPKRVTASGEIPLGALRRGGVEYIEVRCLDVNPLLPVGISAQQIRFIDAFLLYCLCVESPFCDDDANADITENLLDVVNRGREPGLTLRHLGQSRNLVEWGEDILDGVEQLAALLDEAHGGGDYMESCAAQRAKLRNSALTPSAQILEQIAETDGSFFHFALRQSQQHDAAFRERVLSPAQHAHYVALKQESKAAQAAAESQQEESFDDYLARFYRQYSEL</sequence>
<evidence type="ECO:0000256" key="3">
    <source>
        <dbReference type="ARBA" id="ARBA00022598"/>
    </source>
</evidence>
<evidence type="ECO:0000256" key="7">
    <source>
        <dbReference type="ARBA" id="ARBA00048819"/>
    </source>
</evidence>
<organism evidence="11 12">
    <name type="scientific">Spongiibacter thalassae</name>
    <dbReference type="NCBI Taxonomy" id="2721624"/>
    <lineage>
        <taxon>Bacteria</taxon>
        <taxon>Pseudomonadati</taxon>
        <taxon>Pseudomonadota</taxon>
        <taxon>Gammaproteobacteria</taxon>
        <taxon>Cellvibrionales</taxon>
        <taxon>Spongiibacteraceae</taxon>
        <taxon>Spongiibacter</taxon>
    </lineage>
</organism>
<keyword evidence="5 8" id="KW-0547">Nucleotide-binding</keyword>
<dbReference type="NCBIfam" id="TIGR01434">
    <property type="entry name" value="glu_cys_ligase"/>
    <property type="match status" value="1"/>
</dbReference>
<dbReference type="InterPro" id="IPR007370">
    <property type="entry name" value="Glu_cys_ligase"/>
</dbReference>
<evidence type="ECO:0000256" key="4">
    <source>
        <dbReference type="ARBA" id="ARBA00022684"/>
    </source>
</evidence>
<dbReference type="EMBL" id="JAAWWK010000004">
    <property type="protein sequence ID" value="NKI18153.1"/>
    <property type="molecule type" value="Genomic_DNA"/>
</dbReference>
<dbReference type="InterPro" id="IPR006334">
    <property type="entry name" value="Glut_cys_ligase"/>
</dbReference>
<dbReference type="HAMAP" id="MF_00578">
    <property type="entry name" value="Glu_cys_ligase"/>
    <property type="match status" value="1"/>
</dbReference>
<keyword evidence="4 8" id="KW-0317">Glutathione biosynthesis</keyword>
<evidence type="ECO:0000256" key="9">
    <source>
        <dbReference type="RuleBase" id="RU004391"/>
    </source>
</evidence>
<keyword evidence="6 8" id="KW-0067">ATP-binding</keyword>
<gene>
    <name evidence="8" type="primary">gshA</name>
    <name evidence="11" type="ORF">HCU74_12125</name>
</gene>
<accession>A0ABX1GIB7</accession>
<dbReference type="GO" id="GO:0004357">
    <property type="term" value="F:glutamate-cysteine ligase activity"/>
    <property type="evidence" value="ECO:0007669"/>
    <property type="project" value="UniProtKB-EC"/>
</dbReference>
<name>A0ABX1GIB7_9GAMM</name>
<reference evidence="11 12" key="1">
    <citation type="submission" date="2020-04" db="EMBL/GenBank/DDBJ databases">
        <authorList>
            <person name="Yoon J."/>
        </authorList>
    </citation>
    <scope>NUCLEOTIDE SEQUENCE [LARGE SCALE GENOMIC DNA]</scope>
    <source>
        <strain evidence="11 12">KMU-166</strain>
    </source>
</reference>
<keyword evidence="12" id="KW-1185">Reference proteome</keyword>
<dbReference type="EC" id="6.3.2.2" evidence="8"/>
<evidence type="ECO:0000259" key="10">
    <source>
        <dbReference type="Pfam" id="PF04262"/>
    </source>
</evidence>
<evidence type="ECO:0000256" key="1">
    <source>
        <dbReference type="ARBA" id="ARBA00005006"/>
    </source>
</evidence>
<keyword evidence="3 8" id="KW-0436">Ligase</keyword>
<dbReference type="RefSeq" id="WP_168450682.1">
    <property type="nucleotide sequence ID" value="NZ_JAAWWK010000004.1"/>
</dbReference>
<evidence type="ECO:0000256" key="5">
    <source>
        <dbReference type="ARBA" id="ARBA00022741"/>
    </source>
</evidence>
<protein>
    <recommendedName>
        <fullName evidence="8">Glutamate--cysteine ligase</fullName>
        <ecNumber evidence="8">6.3.2.2</ecNumber>
    </recommendedName>
    <alternativeName>
        <fullName evidence="8">Gamma-ECS</fullName>
        <shortName evidence="8">GCS</shortName>
    </alternativeName>
    <alternativeName>
        <fullName evidence="8">Gamma-glutamylcysteine synthetase</fullName>
    </alternativeName>
</protein>
<dbReference type="SUPFAM" id="SSF55931">
    <property type="entry name" value="Glutamine synthetase/guanido kinase"/>
    <property type="match status" value="1"/>
</dbReference>
<dbReference type="Pfam" id="PF04262">
    <property type="entry name" value="Glu_cys_ligase"/>
    <property type="match status" value="1"/>
</dbReference>
<comment type="catalytic activity">
    <reaction evidence="7 8 9">
        <text>L-cysteine + L-glutamate + ATP = gamma-L-glutamyl-L-cysteine + ADP + phosphate + H(+)</text>
        <dbReference type="Rhea" id="RHEA:13285"/>
        <dbReference type="ChEBI" id="CHEBI:15378"/>
        <dbReference type="ChEBI" id="CHEBI:29985"/>
        <dbReference type="ChEBI" id="CHEBI:30616"/>
        <dbReference type="ChEBI" id="CHEBI:35235"/>
        <dbReference type="ChEBI" id="CHEBI:43474"/>
        <dbReference type="ChEBI" id="CHEBI:58173"/>
        <dbReference type="ChEBI" id="CHEBI:456216"/>
        <dbReference type="EC" id="6.3.2.2"/>
    </reaction>
</comment>
<comment type="similarity">
    <text evidence="2 8">Belongs to the glutamate--cysteine ligase type 1 family. Type 1 subfamily.</text>
</comment>
<dbReference type="Proteomes" id="UP000765845">
    <property type="component" value="Unassembled WGS sequence"/>
</dbReference>
<evidence type="ECO:0000256" key="6">
    <source>
        <dbReference type="ARBA" id="ARBA00022840"/>
    </source>
</evidence>
<dbReference type="InterPro" id="IPR014746">
    <property type="entry name" value="Gln_synth/guanido_kin_cat_dom"/>
</dbReference>
<comment type="pathway">
    <text evidence="1 8 9">Sulfur metabolism; glutathione biosynthesis; glutathione from L-cysteine and L-glutamate: step 1/2.</text>
</comment>
<evidence type="ECO:0000313" key="11">
    <source>
        <dbReference type="EMBL" id="NKI18153.1"/>
    </source>
</evidence>
<evidence type="ECO:0000256" key="8">
    <source>
        <dbReference type="HAMAP-Rule" id="MF_00578"/>
    </source>
</evidence>
<dbReference type="PANTHER" id="PTHR38761">
    <property type="entry name" value="GLUTAMATE--CYSTEINE LIGASE"/>
    <property type="match status" value="1"/>
</dbReference>
<feature type="domain" description="Glutamate--cysteine ligase" evidence="10">
    <location>
        <begin position="10"/>
        <end position="380"/>
    </location>
</feature>
<dbReference type="PANTHER" id="PTHR38761:SF1">
    <property type="entry name" value="GLUTAMATE--CYSTEINE LIGASE"/>
    <property type="match status" value="1"/>
</dbReference>
<evidence type="ECO:0000313" key="12">
    <source>
        <dbReference type="Proteomes" id="UP000765845"/>
    </source>
</evidence>
<evidence type="ECO:0000256" key="2">
    <source>
        <dbReference type="ARBA" id="ARBA00008772"/>
    </source>
</evidence>
<proteinExistence type="inferred from homology"/>
<dbReference type="Gene3D" id="3.30.590.20">
    <property type="match status" value="1"/>
</dbReference>
<comment type="caution">
    <text evidence="11">The sequence shown here is derived from an EMBL/GenBank/DDBJ whole genome shotgun (WGS) entry which is preliminary data.</text>
</comment>